<dbReference type="InterPro" id="IPR012337">
    <property type="entry name" value="RNaseH-like_sf"/>
</dbReference>
<sequence length="245" mass="27718">MSHILNGKIGFDTEYTKRRPTDEEALLEEIFPNGGASRKSAMLGWQIVELRAGAFTINWDKIGLRLIQIAHNDEVFALDIQWNTHACTAFPTELVRILSDPYIKKAVNLVDVGLMAKLVLCEKYQNTSYSNLLLKVSVEEILGNTITKDLQKSDWTKDNLDRDQIIYATTDAVASLLLHDTLSLEMEIKGNEIGTKVPQAWYTFNTRFGEPVRTKLSFTGSEVQWKLSDCTWFAGGKFVGYPDFD</sequence>
<dbReference type="InterPro" id="IPR036397">
    <property type="entry name" value="RNaseH_sf"/>
</dbReference>
<dbReference type="EMBL" id="JARJLG010000058">
    <property type="protein sequence ID" value="KAJ7757328.1"/>
    <property type="molecule type" value="Genomic_DNA"/>
</dbReference>
<evidence type="ECO:0000259" key="1">
    <source>
        <dbReference type="Pfam" id="PF01612"/>
    </source>
</evidence>
<dbReference type="Proteomes" id="UP001215280">
    <property type="component" value="Unassembled WGS sequence"/>
</dbReference>
<feature type="domain" description="3'-5' exonuclease" evidence="1">
    <location>
        <begin position="102"/>
        <end position="186"/>
    </location>
</feature>
<organism evidence="2 3">
    <name type="scientific">Mycena maculata</name>
    <dbReference type="NCBI Taxonomy" id="230809"/>
    <lineage>
        <taxon>Eukaryota</taxon>
        <taxon>Fungi</taxon>
        <taxon>Dikarya</taxon>
        <taxon>Basidiomycota</taxon>
        <taxon>Agaricomycotina</taxon>
        <taxon>Agaricomycetes</taxon>
        <taxon>Agaricomycetidae</taxon>
        <taxon>Agaricales</taxon>
        <taxon>Marasmiineae</taxon>
        <taxon>Mycenaceae</taxon>
        <taxon>Mycena</taxon>
    </lineage>
</organism>
<gene>
    <name evidence="2" type="ORF">DFH07DRAFT_772811</name>
</gene>
<name>A0AAD7J7G0_9AGAR</name>
<dbReference type="Gene3D" id="3.30.420.10">
    <property type="entry name" value="Ribonuclease H-like superfamily/Ribonuclease H"/>
    <property type="match status" value="1"/>
</dbReference>
<dbReference type="GO" id="GO:0003676">
    <property type="term" value="F:nucleic acid binding"/>
    <property type="evidence" value="ECO:0007669"/>
    <property type="project" value="InterPro"/>
</dbReference>
<dbReference type="GO" id="GO:0008408">
    <property type="term" value="F:3'-5' exonuclease activity"/>
    <property type="evidence" value="ECO:0007669"/>
    <property type="project" value="InterPro"/>
</dbReference>
<dbReference type="GO" id="GO:0006139">
    <property type="term" value="P:nucleobase-containing compound metabolic process"/>
    <property type="evidence" value="ECO:0007669"/>
    <property type="project" value="InterPro"/>
</dbReference>
<dbReference type="SUPFAM" id="SSF53098">
    <property type="entry name" value="Ribonuclease H-like"/>
    <property type="match status" value="1"/>
</dbReference>
<dbReference type="AlphaFoldDB" id="A0AAD7J7G0"/>
<dbReference type="Pfam" id="PF01612">
    <property type="entry name" value="DNA_pol_A_exo1"/>
    <property type="match status" value="1"/>
</dbReference>
<comment type="caution">
    <text evidence="2">The sequence shown here is derived from an EMBL/GenBank/DDBJ whole genome shotgun (WGS) entry which is preliminary data.</text>
</comment>
<reference evidence="2" key="1">
    <citation type="submission" date="2023-03" db="EMBL/GenBank/DDBJ databases">
        <title>Massive genome expansion in bonnet fungi (Mycena s.s.) driven by repeated elements and novel gene families across ecological guilds.</title>
        <authorList>
            <consortium name="Lawrence Berkeley National Laboratory"/>
            <person name="Harder C.B."/>
            <person name="Miyauchi S."/>
            <person name="Viragh M."/>
            <person name="Kuo A."/>
            <person name="Thoen E."/>
            <person name="Andreopoulos B."/>
            <person name="Lu D."/>
            <person name="Skrede I."/>
            <person name="Drula E."/>
            <person name="Henrissat B."/>
            <person name="Morin E."/>
            <person name="Kohler A."/>
            <person name="Barry K."/>
            <person name="LaButti K."/>
            <person name="Morin E."/>
            <person name="Salamov A."/>
            <person name="Lipzen A."/>
            <person name="Mereny Z."/>
            <person name="Hegedus B."/>
            <person name="Baldrian P."/>
            <person name="Stursova M."/>
            <person name="Weitz H."/>
            <person name="Taylor A."/>
            <person name="Grigoriev I.V."/>
            <person name="Nagy L.G."/>
            <person name="Martin F."/>
            <person name="Kauserud H."/>
        </authorList>
    </citation>
    <scope>NUCLEOTIDE SEQUENCE</scope>
    <source>
        <strain evidence="2">CBHHK188m</strain>
    </source>
</reference>
<keyword evidence="3" id="KW-1185">Reference proteome</keyword>
<dbReference type="InterPro" id="IPR002562">
    <property type="entry name" value="3'-5'_exonuclease_dom"/>
</dbReference>
<proteinExistence type="predicted"/>
<evidence type="ECO:0000313" key="3">
    <source>
        <dbReference type="Proteomes" id="UP001215280"/>
    </source>
</evidence>
<protein>
    <recommendedName>
        <fullName evidence="1">3'-5' exonuclease domain-containing protein</fullName>
    </recommendedName>
</protein>
<accession>A0AAD7J7G0</accession>
<evidence type="ECO:0000313" key="2">
    <source>
        <dbReference type="EMBL" id="KAJ7757328.1"/>
    </source>
</evidence>